<evidence type="ECO:0000256" key="8">
    <source>
        <dbReference type="RuleBase" id="RU004324"/>
    </source>
</evidence>
<dbReference type="Pfam" id="PF00156">
    <property type="entry name" value="Pribosyltran"/>
    <property type="match status" value="1"/>
</dbReference>
<organism evidence="11 12">
    <name type="scientific">Sphingomonas canadensis</name>
    <dbReference type="NCBI Taxonomy" id="1219257"/>
    <lineage>
        <taxon>Bacteria</taxon>
        <taxon>Pseudomonadati</taxon>
        <taxon>Pseudomonadota</taxon>
        <taxon>Alphaproteobacteria</taxon>
        <taxon>Sphingomonadales</taxon>
        <taxon>Sphingomonadaceae</taxon>
        <taxon>Sphingomonas</taxon>
    </lineage>
</organism>
<comment type="catalytic activity">
    <reaction evidence="7">
        <text>D-ribose 5-phosphate + ATP = 5-phospho-alpha-D-ribose 1-diphosphate + AMP + H(+)</text>
        <dbReference type="Rhea" id="RHEA:15609"/>
        <dbReference type="ChEBI" id="CHEBI:15378"/>
        <dbReference type="ChEBI" id="CHEBI:30616"/>
        <dbReference type="ChEBI" id="CHEBI:58017"/>
        <dbReference type="ChEBI" id="CHEBI:78346"/>
        <dbReference type="ChEBI" id="CHEBI:456215"/>
        <dbReference type="EC" id="2.7.6.1"/>
    </reaction>
</comment>
<dbReference type="GO" id="GO:0004749">
    <property type="term" value="F:ribose phosphate diphosphokinase activity"/>
    <property type="evidence" value="ECO:0007669"/>
    <property type="project" value="UniProtKB-EC"/>
</dbReference>
<sequence length="303" mass="32046">MKPLLFTLNGAAGLAEALANGLGLEPGAFETRQFPDGETYLRLLSAVAGRDVVLLCTLDHPDLRTLPLLFAAAAAKEQGARSVGLIAPYLGYMRQDKAFQPGEAVTSVSYARLLSGAIDWLITVDPHLHRHPTLDAIYTAPSFAVTAAEPIAEWLRTHVLDPVLIGPDEESAQWVGRIAELAQARFTVLRKTRRGDRDVSIAGDGLDLPPGATPVIIDDIASSARTMIEAVRLVHAAGHRPPVCVAVHPVFAGDSFERLQAERPAEIVSSNSIAHPSNAIDVSGPIAAAVGLAMTAAAAGKER</sequence>
<reference evidence="12" key="1">
    <citation type="journal article" date="2019" name="Int. J. Syst. Evol. Microbiol.">
        <title>The Global Catalogue of Microorganisms (GCM) 10K type strain sequencing project: providing services to taxonomists for standard genome sequencing and annotation.</title>
        <authorList>
            <consortium name="The Broad Institute Genomics Platform"/>
            <consortium name="The Broad Institute Genome Sequencing Center for Infectious Disease"/>
            <person name="Wu L."/>
            <person name="Ma J."/>
        </authorList>
    </citation>
    <scope>NUCLEOTIDE SEQUENCE [LARGE SCALE GENOMIC DNA]</scope>
    <source>
        <strain evidence="12">CCUG 62982</strain>
    </source>
</reference>
<proteinExistence type="inferred from homology"/>
<evidence type="ECO:0000256" key="7">
    <source>
        <dbReference type="ARBA" id="ARBA00049535"/>
    </source>
</evidence>
<dbReference type="EC" id="2.7.6.1" evidence="1"/>
<dbReference type="Gene3D" id="3.40.50.2020">
    <property type="match status" value="2"/>
</dbReference>
<evidence type="ECO:0000256" key="3">
    <source>
        <dbReference type="ARBA" id="ARBA00022727"/>
    </source>
</evidence>
<evidence type="ECO:0000256" key="5">
    <source>
        <dbReference type="ARBA" id="ARBA00022777"/>
    </source>
</evidence>
<feature type="domain" description="Phosphoribosyltransferase" evidence="9">
    <location>
        <begin position="137"/>
        <end position="240"/>
    </location>
</feature>
<dbReference type="InterPro" id="IPR000836">
    <property type="entry name" value="PRTase_dom"/>
</dbReference>
<evidence type="ECO:0000256" key="4">
    <source>
        <dbReference type="ARBA" id="ARBA00022741"/>
    </source>
</evidence>
<evidence type="ECO:0000256" key="2">
    <source>
        <dbReference type="ARBA" id="ARBA00022679"/>
    </source>
</evidence>
<evidence type="ECO:0000313" key="11">
    <source>
        <dbReference type="EMBL" id="MFD0947470.1"/>
    </source>
</evidence>
<keyword evidence="3 8" id="KW-0545">Nucleotide biosynthesis</keyword>
<dbReference type="NCBIfam" id="NF005537">
    <property type="entry name" value="PRK07199.1"/>
    <property type="match status" value="1"/>
</dbReference>
<dbReference type="PANTHER" id="PTHR10210:SF32">
    <property type="entry name" value="RIBOSE-PHOSPHATE PYROPHOSPHOKINASE 2"/>
    <property type="match status" value="1"/>
</dbReference>
<gene>
    <name evidence="11" type="ORF">ACFQ1E_14055</name>
</gene>
<dbReference type="Proteomes" id="UP001596977">
    <property type="component" value="Unassembled WGS sequence"/>
</dbReference>
<protein>
    <recommendedName>
        <fullName evidence="1">ribose-phosphate diphosphokinase</fullName>
        <ecNumber evidence="1">2.7.6.1</ecNumber>
    </recommendedName>
</protein>
<dbReference type="InterPro" id="IPR029057">
    <property type="entry name" value="PRTase-like"/>
</dbReference>
<dbReference type="SMART" id="SM01400">
    <property type="entry name" value="Pribosyltran_N"/>
    <property type="match status" value="1"/>
</dbReference>
<comment type="caution">
    <text evidence="11">The sequence shown here is derived from an EMBL/GenBank/DDBJ whole genome shotgun (WGS) entry which is preliminary data.</text>
</comment>
<evidence type="ECO:0000256" key="1">
    <source>
        <dbReference type="ARBA" id="ARBA00013247"/>
    </source>
</evidence>
<dbReference type="RefSeq" id="WP_264945264.1">
    <property type="nucleotide sequence ID" value="NZ_JAPDRA010000007.1"/>
</dbReference>
<dbReference type="InterPro" id="IPR005946">
    <property type="entry name" value="Rib-P_diPkinase"/>
</dbReference>
<keyword evidence="6" id="KW-0067">ATP-binding</keyword>
<keyword evidence="12" id="KW-1185">Reference proteome</keyword>
<dbReference type="PANTHER" id="PTHR10210">
    <property type="entry name" value="RIBOSE-PHOSPHATE DIPHOSPHOKINASE FAMILY MEMBER"/>
    <property type="match status" value="1"/>
</dbReference>
<evidence type="ECO:0000259" key="9">
    <source>
        <dbReference type="Pfam" id="PF00156"/>
    </source>
</evidence>
<dbReference type="SUPFAM" id="SSF53271">
    <property type="entry name" value="PRTase-like"/>
    <property type="match status" value="2"/>
</dbReference>
<evidence type="ECO:0000256" key="6">
    <source>
        <dbReference type="ARBA" id="ARBA00022840"/>
    </source>
</evidence>
<dbReference type="CDD" id="cd06223">
    <property type="entry name" value="PRTases_typeI"/>
    <property type="match status" value="1"/>
</dbReference>
<dbReference type="EMBL" id="JBHTJG010000007">
    <property type="protein sequence ID" value="MFD0947470.1"/>
    <property type="molecule type" value="Genomic_DNA"/>
</dbReference>
<dbReference type="Pfam" id="PF13793">
    <property type="entry name" value="Pribosyltran_N"/>
    <property type="match status" value="1"/>
</dbReference>
<name>A0ABW3H9U3_9SPHN</name>
<comment type="similarity">
    <text evidence="8">Belongs to the ribose-phosphate pyrophosphokinase family.</text>
</comment>
<evidence type="ECO:0000259" key="10">
    <source>
        <dbReference type="Pfam" id="PF13793"/>
    </source>
</evidence>
<dbReference type="NCBIfam" id="TIGR01251">
    <property type="entry name" value="ribP_PPkin"/>
    <property type="match status" value="1"/>
</dbReference>
<keyword evidence="4" id="KW-0547">Nucleotide-binding</keyword>
<dbReference type="InterPro" id="IPR029099">
    <property type="entry name" value="Pribosyltran_N"/>
</dbReference>
<accession>A0ABW3H9U3</accession>
<keyword evidence="5" id="KW-0418">Kinase</keyword>
<feature type="domain" description="Ribose-phosphate pyrophosphokinase N-terminal" evidence="10">
    <location>
        <begin position="5"/>
        <end position="115"/>
    </location>
</feature>
<evidence type="ECO:0000313" key="12">
    <source>
        <dbReference type="Proteomes" id="UP001596977"/>
    </source>
</evidence>
<keyword evidence="2 11" id="KW-0808">Transferase</keyword>